<feature type="transmembrane region" description="Helical" evidence="1">
    <location>
        <begin position="45"/>
        <end position="64"/>
    </location>
</feature>
<protein>
    <recommendedName>
        <fullName evidence="2">VanZ-like domain-containing protein</fullName>
    </recommendedName>
</protein>
<keyword evidence="1" id="KW-0472">Membrane</keyword>
<dbReference type="AlphaFoldDB" id="A0A972GRY1"/>
<evidence type="ECO:0000256" key="1">
    <source>
        <dbReference type="SAM" id="Phobius"/>
    </source>
</evidence>
<evidence type="ECO:0000259" key="2">
    <source>
        <dbReference type="Pfam" id="PF04892"/>
    </source>
</evidence>
<dbReference type="RefSeq" id="WP_171653470.1">
    <property type="nucleotide sequence ID" value="NZ_WHOD01000070.1"/>
</dbReference>
<accession>A0A972GRY1</accession>
<dbReference type="NCBIfam" id="NF037970">
    <property type="entry name" value="vanZ_1"/>
    <property type="match status" value="1"/>
</dbReference>
<feature type="domain" description="VanZ-like" evidence="2">
    <location>
        <begin position="7"/>
        <end position="120"/>
    </location>
</feature>
<dbReference type="Proteomes" id="UP000641588">
    <property type="component" value="Unassembled WGS sequence"/>
</dbReference>
<keyword evidence="1" id="KW-1133">Transmembrane helix</keyword>
<gene>
    <name evidence="3" type="ORF">GC093_18830</name>
</gene>
<sequence length="137" mass="15907">MKYVSRWLPCIIWMGVIYYLSSQTGDDLGGWLDTIQLWIPFMKGFDWGHFVSYFVLALLYAWGLGINRLTLWKKIFVVLLCTLYGITDEFHQSFVPNRTPDVMDLRNDAIGATLAMLFVTIPAVRKCFERSSGVKYY</sequence>
<dbReference type="Pfam" id="PF04892">
    <property type="entry name" value="VanZ"/>
    <property type="match status" value="1"/>
</dbReference>
<evidence type="ECO:0000313" key="4">
    <source>
        <dbReference type="Proteomes" id="UP000641588"/>
    </source>
</evidence>
<proteinExistence type="predicted"/>
<comment type="caution">
    <text evidence="3">The sequence shown here is derived from an EMBL/GenBank/DDBJ whole genome shotgun (WGS) entry which is preliminary data.</text>
</comment>
<organism evidence="3 4">
    <name type="scientific">Paenibacillus foliorum</name>
    <dbReference type="NCBI Taxonomy" id="2654974"/>
    <lineage>
        <taxon>Bacteria</taxon>
        <taxon>Bacillati</taxon>
        <taxon>Bacillota</taxon>
        <taxon>Bacilli</taxon>
        <taxon>Bacillales</taxon>
        <taxon>Paenibacillaceae</taxon>
        <taxon>Paenibacillus</taxon>
    </lineage>
</organism>
<dbReference type="PANTHER" id="PTHR28008">
    <property type="entry name" value="DOMAIN PROTEIN, PUTATIVE (AFU_ORTHOLOGUE AFUA_3G10980)-RELATED"/>
    <property type="match status" value="1"/>
</dbReference>
<keyword evidence="4" id="KW-1185">Reference proteome</keyword>
<name>A0A972GRY1_9BACL</name>
<dbReference type="InterPro" id="IPR006976">
    <property type="entry name" value="VanZ-like"/>
</dbReference>
<dbReference type="EMBL" id="WHOD01000070">
    <property type="protein sequence ID" value="NOU95263.1"/>
    <property type="molecule type" value="Genomic_DNA"/>
</dbReference>
<reference evidence="3" key="1">
    <citation type="submission" date="2019-10" db="EMBL/GenBank/DDBJ databases">
        <title>Description of Paenibacillus glebae sp. nov.</title>
        <authorList>
            <person name="Carlier A."/>
            <person name="Qi S."/>
        </authorList>
    </citation>
    <scope>NUCLEOTIDE SEQUENCE</scope>
    <source>
        <strain evidence="3">LMG 31456</strain>
    </source>
</reference>
<dbReference type="PANTHER" id="PTHR28008:SF1">
    <property type="entry name" value="DOMAIN PROTEIN, PUTATIVE (AFU_ORTHOLOGUE AFUA_3G10980)-RELATED"/>
    <property type="match status" value="1"/>
</dbReference>
<keyword evidence="1" id="KW-0812">Transmembrane</keyword>
<evidence type="ECO:0000313" key="3">
    <source>
        <dbReference type="EMBL" id="NOU95263.1"/>
    </source>
</evidence>
<feature type="transmembrane region" description="Helical" evidence="1">
    <location>
        <begin position="7"/>
        <end position="25"/>
    </location>
</feature>